<dbReference type="InterPro" id="IPR000182">
    <property type="entry name" value="GNAT_dom"/>
</dbReference>
<feature type="domain" description="N-acetyltransferase" evidence="1">
    <location>
        <begin position="3"/>
        <end position="168"/>
    </location>
</feature>
<dbReference type="PROSITE" id="PS51186">
    <property type="entry name" value="GNAT"/>
    <property type="match status" value="1"/>
</dbReference>
<evidence type="ECO:0000259" key="1">
    <source>
        <dbReference type="PROSITE" id="PS51186"/>
    </source>
</evidence>
<dbReference type="Pfam" id="PF00583">
    <property type="entry name" value="Acetyltransf_1"/>
    <property type="match status" value="1"/>
</dbReference>
<dbReference type="CDD" id="cd04301">
    <property type="entry name" value="NAT_SF"/>
    <property type="match status" value="1"/>
</dbReference>
<evidence type="ECO:0000313" key="3">
    <source>
        <dbReference type="Proteomes" id="UP000664132"/>
    </source>
</evidence>
<dbReference type="PANTHER" id="PTHR42791">
    <property type="entry name" value="GNAT FAMILY ACETYLTRANSFERASE"/>
    <property type="match status" value="1"/>
</dbReference>
<dbReference type="InterPro" id="IPR016181">
    <property type="entry name" value="Acyl_CoA_acyltransferase"/>
</dbReference>
<dbReference type="OrthoDB" id="4738875at2759"/>
<dbReference type="AlphaFoldDB" id="A0A8H7T4D3"/>
<gene>
    <name evidence="2" type="ORF">IFR04_011892</name>
</gene>
<name>A0A8H7T4D3_9HELO</name>
<organism evidence="2 3">
    <name type="scientific">Cadophora malorum</name>
    <dbReference type="NCBI Taxonomy" id="108018"/>
    <lineage>
        <taxon>Eukaryota</taxon>
        <taxon>Fungi</taxon>
        <taxon>Dikarya</taxon>
        <taxon>Ascomycota</taxon>
        <taxon>Pezizomycotina</taxon>
        <taxon>Leotiomycetes</taxon>
        <taxon>Helotiales</taxon>
        <taxon>Ploettnerulaceae</taxon>
        <taxon>Cadophora</taxon>
    </lineage>
</organism>
<proteinExistence type="predicted"/>
<accession>A0A8H7T4D3</accession>
<dbReference type="Proteomes" id="UP000664132">
    <property type="component" value="Unassembled WGS sequence"/>
</dbReference>
<dbReference type="Gene3D" id="3.40.630.30">
    <property type="match status" value="1"/>
</dbReference>
<dbReference type="EMBL" id="JAFJYH010000241">
    <property type="protein sequence ID" value="KAG4414964.1"/>
    <property type="molecule type" value="Genomic_DNA"/>
</dbReference>
<evidence type="ECO:0000313" key="2">
    <source>
        <dbReference type="EMBL" id="KAG4414964.1"/>
    </source>
</evidence>
<dbReference type="InterPro" id="IPR052523">
    <property type="entry name" value="Trichothecene_AcTrans"/>
</dbReference>
<dbReference type="GO" id="GO:0016747">
    <property type="term" value="F:acyltransferase activity, transferring groups other than amino-acyl groups"/>
    <property type="evidence" value="ECO:0007669"/>
    <property type="project" value="InterPro"/>
</dbReference>
<dbReference type="PANTHER" id="PTHR42791:SF17">
    <property type="entry name" value="ACETYLTRANSFERASE, GNAT FAMILY FAMILY (AFU_ORTHOLOGUE AFUA_8G05690)"/>
    <property type="match status" value="1"/>
</dbReference>
<reference evidence="2" key="1">
    <citation type="submission" date="2021-02" db="EMBL/GenBank/DDBJ databases">
        <title>Genome sequence Cadophora malorum strain M34.</title>
        <authorList>
            <person name="Stefanovic E."/>
            <person name="Vu D."/>
            <person name="Scully C."/>
            <person name="Dijksterhuis J."/>
            <person name="Roader J."/>
            <person name="Houbraken J."/>
        </authorList>
    </citation>
    <scope>NUCLEOTIDE SEQUENCE</scope>
    <source>
        <strain evidence="2">M34</strain>
    </source>
</reference>
<keyword evidence="3" id="KW-1185">Reference proteome</keyword>
<comment type="caution">
    <text evidence="2">The sequence shown here is derived from an EMBL/GenBank/DDBJ whole genome shotgun (WGS) entry which is preliminary data.</text>
</comment>
<protein>
    <recommendedName>
        <fullName evidence="1">N-acetyltransferase domain-containing protein</fullName>
    </recommendedName>
</protein>
<dbReference type="SUPFAM" id="SSF55729">
    <property type="entry name" value="Acyl-CoA N-acyltransferases (Nat)"/>
    <property type="match status" value="1"/>
</dbReference>
<sequence>MALRIRSATVWDLTQLIKLHFTVFQTIDPFERRLYPDGLTNNLLVKYHEEWKYAIRMEDRQIWTKMITPNNMIVAYARWKHVKEEKYLFLSPMIVAAEYQGRGCGKALLQRGREYAKEHGLQCYLLAVPDAVGFYRKNGFESFGSSGGNLARDSGGGGGARPLENTLMKMIWSD</sequence>